<protein>
    <submittedName>
        <fullName evidence="1">Uncharacterized protein</fullName>
    </submittedName>
</protein>
<evidence type="ECO:0000313" key="1">
    <source>
        <dbReference type="EMBL" id="DAF62058.1"/>
    </source>
</evidence>
<proteinExistence type="predicted"/>
<sequence length="133" mass="15434">MGLLNKENKIKATAINIFDGNVDISYVNPILHEILQNIFNELPPHLIISRCINYHGKILELEWDFTKYQQVSWMDFENCTGVAKSKVHTGFTCRVKYLGCVYGKILFNAKLLEVPVIYDCVRNLFQRPSAIYY</sequence>
<dbReference type="EMBL" id="BK032819">
    <property type="protein sequence ID" value="DAF62058.1"/>
    <property type="molecule type" value="Genomic_DNA"/>
</dbReference>
<accession>A0A8S5TH14</accession>
<reference evidence="1" key="1">
    <citation type="journal article" date="2021" name="Proc. Natl. Acad. Sci. U.S.A.">
        <title>A Catalog of Tens of Thousands of Viruses from Human Metagenomes Reveals Hidden Associations with Chronic Diseases.</title>
        <authorList>
            <person name="Tisza M.J."/>
            <person name="Buck C.B."/>
        </authorList>
    </citation>
    <scope>NUCLEOTIDE SEQUENCE</scope>
    <source>
        <strain evidence="1">CtL4h4</strain>
    </source>
</reference>
<organism evidence="1">
    <name type="scientific">Phage sp. ctL4h4</name>
    <dbReference type="NCBI Taxonomy" id="2828005"/>
    <lineage>
        <taxon>Viruses</taxon>
    </lineage>
</organism>
<name>A0A8S5TH14_9VIRU</name>